<feature type="non-terminal residue" evidence="1">
    <location>
        <position position="46"/>
    </location>
</feature>
<dbReference type="AlphaFoldDB" id="A0A061QTL6"/>
<gene>
    <name evidence="1" type="ORF">TSPGSL018_25100</name>
</gene>
<organism evidence="1">
    <name type="scientific">Tetraselmis sp. GSL018</name>
    <dbReference type="NCBI Taxonomy" id="582737"/>
    <lineage>
        <taxon>Eukaryota</taxon>
        <taxon>Viridiplantae</taxon>
        <taxon>Chlorophyta</taxon>
        <taxon>core chlorophytes</taxon>
        <taxon>Chlorodendrophyceae</taxon>
        <taxon>Chlorodendrales</taxon>
        <taxon>Chlorodendraceae</taxon>
        <taxon>Tetraselmis</taxon>
    </lineage>
</organism>
<dbReference type="EMBL" id="GBEZ01025245">
    <property type="protein sequence ID" value="JAC61819.1"/>
    <property type="molecule type" value="Transcribed_RNA"/>
</dbReference>
<accession>A0A061QTL6</accession>
<proteinExistence type="predicted"/>
<name>A0A061QTL6_9CHLO</name>
<reference evidence="1" key="1">
    <citation type="submission" date="2014-05" db="EMBL/GenBank/DDBJ databases">
        <title>The transcriptome of the halophilic microalga Tetraselmis sp. GSL018 isolated from the Great Salt Lake, Utah.</title>
        <authorList>
            <person name="Jinkerson R.E."/>
            <person name="D'Adamo S."/>
            <person name="Posewitz M.C."/>
        </authorList>
    </citation>
    <scope>NUCLEOTIDE SEQUENCE</scope>
    <source>
        <strain evidence="1">GSL018</strain>
    </source>
</reference>
<evidence type="ECO:0000313" key="1">
    <source>
        <dbReference type="EMBL" id="JAC61819.1"/>
    </source>
</evidence>
<sequence length="46" mass="5319">MFVPSFTQGLREQILNSILLGRKSIYKSIYKSWATNTPENLFLKGQ</sequence>
<protein>
    <submittedName>
        <fullName evidence="1">Uncharacterized protein</fullName>
    </submittedName>
</protein>